<organism evidence="5 6">
    <name type="scientific">Acuticoccus mangrovi</name>
    <dbReference type="NCBI Taxonomy" id="2796142"/>
    <lineage>
        <taxon>Bacteria</taxon>
        <taxon>Pseudomonadati</taxon>
        <taxon>Pseudomonadota</taxon>
        <taxon>Alphaproteobacteria</taxon>
        <taxon>Hyphomicrobiales</taxon>
        <taxon>Amorphaceae</taxon>
        <taxon>Acuticoccus</taxon>
    </lineage>
</organism>
<dbReference type="InterPro" id="IPR011663">
    <property type="entry name" value="UTRA"/>
</dbReference>
<dbReference type="InterPro" id="IPR000524">
    <property type="entry name" value="Tscrpt_reg_HTH_GntR"/>
</dbReference>
<reference evidence="5" key="1">
    <citation type="submission" date="2020-12" db="EMBL/GenBank/DDBJ databases">
        <title>Bacterial taxonomy.</title>
        <authorList>
            <person name="Pan X."/>
        </authorList>
    </citation>
    <scope>NUCLEOTIDE SEQUENCE</scope>
    <source>
        <strain evidence="5">B2012</strain>
    </source>
</reference>
<evidence type="ECO:0000256" key="1">
    <source>
        <dbReference type="ARBA" id="ARBA00023015"/>
    </source>
</evidence>
<keyword evidence="3" id="KW-0804">Transcription</keyword>
<dbReference type="CDD" id="cd07377">
    <property type="entry name" value="WHTH_GntR"/>
    <property type="match status" value="1"/>
</dbReference>
<accession>A0A934IRB6</accession>
<dbReference type="InterPro" id="IPR050679">
    <property type="entry name" value="Bact_HTH_transcr_reg"/>
</dbReference>
<dbReference type="Gene3D" id="3.40.1410.10">
    <property type="entry name" value="Chorismate lyase-like"/>
    <property type="match status" value="1"/>
</dbReference>
<sequence>MKRTPIRGQTITVPDYNRSPLPRYLQVAAAIRRRIEEGHWGANEKIATLAALEDEFAVARVTVRQAVELLENEGLLKRIQGKGTFVSGNVEDKRWLRLDLRWQSLAKTIGANTPHFLKVVSDAEPPSLGEDEGRPAEEYRYLESVQSRRGVPFSFACVHVAEHVVAMAPDRFAKEPSISVVATLEGLDVKSARQSFVVAAADTRTADLLKIGIGFPTADGHLVVTDSADRVIYYGNIIYRGDCVRLDIDLFG</sequence>
<dbReference type="Pfam" id="PF07702">
    <property type="entry name" value="UTRA"/>
    <property type="match status" value="1"/>
</dbReference>
<feature type="domain" description="HTH gntR-type" evidence="4">
    <location>
        <begin position="21"/>
        <end position="89"/>
    </location>
</feature>
<dbReference type="SUPFAM" id="SSF64288">
    <property type="entry name" value="Chorismate lyase-like"/>
    <property type="match status" value="1"/>
</dbReference>
<dbReference type="EMBL" id="JAEKJA010000010">
    <property type="protein sequence ID" value="MBJ3776625.1"/>
    <property type="molecule type" value="Genomic_DNA"/>
</dbReference>
<dbReference type="GO" id="GO:0003700">
    <property type="term" value="F:DNA-binding transcription factor activity"/>
    <property type="evidence" value="ECO:0007669"/>
    <property type="project" value="InterPro"/>
</dbReference>
<dbReference type="SMART" id="SM00866">
    <property type="entry name" value="UTRA"/>
    <property type="match status" value="1"/>
</dbReference>
<dbReference type="Proteomes" id="UP000609531">
    <property type="component" value="Unassembled WGS sequence"/>
</dbReference>
<dbReference type="AlphaFoldDB" id="A0A934IRB6"/>
<comment type="caution">
    <text evidence="5">The sequence shown here is derived from an EMBL/GenBank/DDBJ whole genome shotgun (WGS) entry which is preliminary data.</text>
</comment>
<dbReference type="PANTHER" id="PTHR44846:SF1">
    <property type="entry name" value="MANNOSYL-D-GLYCERATE TRANSPORT_METABOLISM SYSTEM REPRESSOR MNGR-RELATED"/>
    <property type="match status" value="1"/>
</dbReference>
<evidence type="ECO:0000256" key="3">
    <source>
        <dbReference type="ARBA" id="ARBA00023163"/>
    </source>
</evidence>
<dbReference type="InterPro" id="IPR028978">
    <property type="entry name" value="Chorismate_lyase_/UTRA_dom_sf"/>
</dbReference>
<dbReference type="SMART" id="SM00345">
    <property type="entry name" value="HTH_GNTR"/>
    <property type="match status" value="1"/>
</dbReference>
<keyword evidence="6" id="KW-1185">Reference proteome</keyword>
<evidence type="ECO:0000256" key="2">
    <source>
        <dbReference type="ARBA" id="ARBA00023125"/>
    </source>
</evidence>
<gene>
    <name evidence="5" type="ORF">JCR33_13045</name>
</gene>
<dbReference type="GO" id="GO:0045892">
    <property type="term" value="P:negative regulation of DNA-templated transcription"/>
    <property type="evidence" value="ECO:0007669"/>
    <property type="project" value="TreeGrafter"/>
</dbReference>
<evidence type="ECO:0000313" key="6">
    <source>
        <dbReference type="Proteomes" id="UP000609531"/>
    </source>
</evidence>
<dbReference type="SUPFAM" id="SSF46785">
    <property type="entry name" value="Winged helix' DNA-binding domain"/>
    <property type="match status" value="1"/>
</dbReference>
<evidence type="ECO:0000313" key="5">
    <source>
        <dbReference type="EMBL" id="MBJ3776625.1"/>
    </source>
</evidence>
<dbReference type="InterPro" id="IPR036388">
    <property type="entry name" value="WH-like_DNA-bd_sf"/>
</dbReference>
<name>A0A934IRB6_9HYPH</name>
<dbReference type="RefSeq" id="WP_198882526.1">
    <property type="nucleotide sequence ID" value="NZ_JAEKJA010000010.1"/>
</dbReference>
<proteinExistence type="predicted"/>
<protein>
    <submittedName>
        <fullName evidence="5">GntR family transcriptional regulator</fullName>
    </submittedName>
</protein>
<dbReference type="Gene3D" id="1.10.10.10">
    <property type="entry name" value="Winged helix-like DNA-binding domain superfamily/Winged helix DNA-binding domain"/>
    <property type="match status" value="1"/>
</dbReference>
<dbReference type="InterPro" id="IPR036390">
    <property type="entry name" value="WH_DNA-bd_sf"/>
</dbReference>
<evidence type="ECO:0000259" key="4">
    <source>
        <dbReference type="PROSITE" id="PS50949"/>
    </source>
</evidence>
<dbReference type="GO" id="GO:0003677">
    <property type="term" value="F:DNA binding"/>
    <property type="evidence" value="ECO:0007669"/>
    <property type="project" value="UniProtKB-KW"/>
</dbReference>
<dbReference type="PROSITE" id="PS50949">
    <property type="entry name" value="HTH_GNTR"/>
    <property type="match status" value="1"/>
</dbReference>
<keyword evidence="2" id="KW-0238">DNA-binding</keyword>
<dbReference type="PANTHER" id="PTHR44846">
    <property type="entry name" value="MANNOSYL-D-GLYCERATE TRANSPORT/METABOLISM SYSTEM REPRESSOR MNGR-RELATED"/>
    <property type="match status" value="1"/>
</dbReference>
<keyword evidence="1" id="KW-0805">Transcription regulation</keyword>
<dbReference type="Pfam" id="PF00392">
    <property type="entry name" value="GntR"/>
    <property type="match status" value="1"/>
</dbReference>